<feature type="binding site" evidence="6">
    <location>
        <position position="224"/>
    </location>
    <ligand>
        <name>dimethylallyl diphosphate</name>
        <dbReference type="ChEBI" id="CHEBI:57623"/>
    </ligand>
</feature>
<evidence type="ECO:0000256" key="4">
    <source>
        <dbReference type="ARBA" id="ARBA00023014"/>
    </source>
</evidence>
<comment type="catalytic activity">
    <reaction evidence="6">
        <text>isopentenyl diphosphate + 2 oxidized [2Fe-2S]-[ferredoxin] + H2O = (2E)-4-hydroxy-3-methylbut-2-enyl diphosphate + 2 reduced [2Fe-2S]-[ferredoxin] + 2 H(+)</text>
        <dbReference type="Rhea" id="RHEA:24488"/>
        <dbReference type="Rhea" id="RHEA-COMP:10000"/>
        <dbReference type="Rhea" id="RHEA-COMP:10001"/>
        <dbReference type="ChEBI" id="CHEBI:15377"/>
        <dbReference type="ChEBI" id="CHEBI:15378"/>
        <dbReference type="ChEBI" id="CHEBI:33737"/>
        <dbReference type="ChEBI" id="CHEBI:33738"/>
        <dbReference type="ChEBI" id="CHEBI:128753"/>
        <dbReference type="ChEBI" id="CHEBI:128769"/>
        <dbReference type="EC" id="1.17.7.4"/>
    </reaction>
</comment>
<proteinExistence type="inferred from homology"/>
<evidence type="ECO:0000256" key="1">
    <source>
        <dbReference type="ARBA" id="ARBA00022485"/>
    </source>
</evidence>
<gene>
    <name evidence="6 8" type="primary">ispH</name>
    <name evidence="8" type="ORF">CM240_1214</name>
</gene>
<feature type="binding site" evidence="6">
    <location>
        <position position="222"/>
    </location>
    <ligand>
        <name>isopentenyl diphosphate</name>
        <dbReference type="ChEBI" id="CHEBI:128769"/>
    </ligand>
</feature>
<dbReference type="CDD" id="cd04465">
    <property type="entry name" value="S1_RPS1_repeat_ec2_hs2"/>
    <property type="match status" value="1"/>
</dbReference>
<dbReference type="AlphaFoldDB" id="W6RVM0"/>
<dbReference type="GO" id="GO:0003676">
    <property type="term" value="F:nucleic acid binding"/>
    <property type="evidence" value="ECO:0007669"/>
    <property type="project" value="InterPro"/>
</dbReference>
<feature type="domain" description="S1 motif" evidence="7">
    <location>
        <begin position="392"/>
        <end position="461"/>
    </location>
</feature>
<feature type="binding site" evidence="6">
    <location>
        <position position="222"/>
    </location>
    <ligand>
        <name>(2E)-4-hydroxy-3-methylbut-2-enyl diphosphate</name>
        <dbReference type="ChEBI" id="CHEBI:128753"/>
    </ligand>
</feature>
<feature type="binding site" evidence="6">
    <location>
        <position position="77"/>
    </location>
    <ligand>
        <name>isopentenyl diphosphate</name>
        <dbReference type="ChEBI" id="CHEBI:128769"/>
    </ligand>
</feature>
<dbReference type="InterPro" id="IPR012340">
    <property type="entry name" value="NA-bd_OB-fold"/>
</dbReference>
<feature type="binding site" evidence="6">
    <location>
        <position position="194"/>
    </location>
    <ligand>
        <name>[4Fe-4S] cluster</name>
        <dbReference type="ChEBI" id="CHEBI:49883"/>
    </ligand>
</feature>
<dbReference type="OrthoDB" id="9804077at2"/>
<dbReference type="PANTHER" id="PTHR30426:SF0">
    <property type="entry name" value="4-HYDROXY-3-METHYLBUT-2-ENYL DIPHOSPHATE REDUCTASE"/>
    <property type="match status" value="1"/>
</dbReference>
<dbReference type="eggNOG" id="COG0539">
    <property type="taxonomic scope" value="Bacteria"/>
</dbReference>
<dbReference type="KEGG" id="clt:CM240_1214"/>
<keyword evidence="3 6" id="KW-0408">Iron</keyword>
<dbReference type="NCBIfam" id="NF000907">
    <property type="entry name" value="PRK00087.1"/>
    <property type="match status" value="1"/>
</dbReference>
<comment type="similarity">
    <text evidence="6">Belongs to the IspH family.</text>
</comment>
<dbReference type="GO" id="GO:0051745">
    <property type="term" value="F:4-hydroxy-3-methylbut-2-enyl diphosphate reductase activity"/>
    <property type="evidence" value="ECO:0007669"/>
    <property type="project" value="UniProtKB-UniRule"/>
</dbReference>
<feature type="binding site" evidence="6">
    <location>
        <position position="222"/>
    </location>
    <ligand>
        <name>dimethylallyl diphosphate</name>
        <dbReference type="ChEBI" id="CHEBI:57623"/>
    </ligand>
</feature>
<comment type="function">
    <text evidence="6">Catalyzes the conversion of 1-hydroxy-2-methyl-2-(E)-butenyl 4-diphosphate (HMBPP) into a mixture of isopentenyl diphosphate (IPP) and dimethylallyl diphosphate (DMAPP). Acts in the terminal step of the DOXP/MEP pathway for isoprenoid precursor biosynthesis.</text>
</comment>
<feature type="binding site" evidence="6">
    <location>
        <position position="127"/>
    </location>
    <ligand>
        <name>isopentenyl diphosphate</name>
        <dbReference type="ChEBI" id="CHEBI:128769"/>
    </ligand>
</feature>
<dbReference type="CDD" id="cd05687">
    <property type="entry name" value="S1_RPS1_repeat_ec1_hs1"/>
    <property type="match status" value="1"/>
</dbReference>
<evidence type="ECO:0000313" key="8">
    <source>
        <dbReference type="EMBL" id="CDM68378.1"/>
    </source>
</evidence>
<dbReference type="eggNOG" id="COG0761">
    <property type="taxonomic scope" value="Bacteria"/>
</dbReference>
<dbReference type="UniPathway" id="UPA00059">
    <property type="reaction ID" value="UER00105"/>
</dbReference>
<feature type="binding site" evidence="6">
    <location>
        <position position="42"/>
    </location>
    <ligand>
        <name>isopentenyl diphosphate</name>
        <dbReference type="ChEBI" id="CHEBI:128769"/>
    </ligand>
</feature>
<dbReference type="EC" id="1.17.7.4" evidence="6"/>
<feature type="binding site" evidence="6">
    <location>
        <position position="268"/>
    </location>
    <ligand>
        <name>dimethylallyl diphosphate</name>
        <dbReference type="ChEBI" id="CHEBI:57623"/>
    </ligand>
</feature>
<dbReference type="STRING" id="1216932.CM240_1214"/>
<dbReference type="UniPathway" id="UPA00056">
    <property type="reaction ID" value="UER00097"/>
</dbReference>
<dbReference type="FunFam" id="2.40.50.140:FF:000103">
    <property type="entry name" value="protein RRP5 homolog"/>
    <property type="match status" value="2"/>
</dbReference>
<comment type="cofactor">
    <cofactor evidence="6">
        <name>[4Fe-4S] cluster</name>
        <dbReference type="ChEBI" id="CHEBI:49883"/>
    </cofactor>
    <text evidence="6">Binds 1 [4Fe-4S] cluster per subunit.</text>
</comment>
<feature type="binding site" evidence="6">
    <location>
        <position position="223"/>
    </location>
    <ligand>
        <name>dimethylallyl diphosphate</name>
        <dbReference type="ChEBI" id="CHEBI:57623"/>
    </ligand>
</feature>
<dbReference type="InterPro" id="IPR035104">
    <property type="entry name" value="Ribosomal_protein_S1-like"/>
</dbReference>
<evidence type="ECO:0000256" key="3">
    <source>
        <dbReference type="ARBA" id="ARBA00023004"/>
    </source>
</evidence>
<dbReference type="PROSITE" id="PS50126">
    <property type="entry name" value="S1"/>
    <property type="match status" value="4"/>
</dbReference>
<dbReference type="Pfam" id="PF02401">
    <property type="entry name" value="LYTB"/>
    <property type="match status" value="1"/>
</dbReference>
<organism evidence="8 9">
    <name type="scientific">Clostridium bornimense</name>
    <dbReference type="NCBI Taxonomy" id="1216932"/>
    <lineage>
        <taxon>Bacteria</taxon>
        <taxon>Bacillati</taxon>
        <taxon>Bacillota</taxon>
        <taxon>Clostridia</taxon>
        <taxon>Eubacteriales</taxon>
        <taxon>Clostridiaceae</taxon>
        <taxon>Clostridium</taxon>
    </lineage>
</organism>
<dbReference type="GO" id="GO:0050992">
    <property type="term" value="P:dimethylallyl diphosphate biosynthetic process"/>
    <property type="evidence" value="ECO:0007669"/>
    <property type="project" value="UniProtKB-UniRule"/>
</dbReference>
<comment type="pathway">
    <text evidence="6">Isoprenoid biosynthesis; dimethylallyl diphosphate biosynthesis; dimethylallyl diphosphate from (2E)-4-hydroxy-3-methylbutenyl diphosphate: step 1/1.</text>
</comment>
<comment type="pathway">
    <text evidence="6">Isoprenoid biosynthesis; isopentenyl diphosphate biosynthesis via DXP pathway; isopentenyl diphosphate from 1-deoxy-D-xylulose 5-phosphate: step 6/6.</text>
</comment>
<dbReference type="NCBIfam" id="TIGR00216">
    <property type="entry name" value="ispH_lytB"/>
    <property type="match status" value="1"/>
</dbReference>
<feature type="binding site" evidence="6">
    <location>
        <position position="268"/>
    </location>
    <ligand>
        <name>(2E)-4-hydroxy-3-methylbut-2-enyl diphosphate</name>
        <dbReference type="ChEBI" id="CHEBI:128753"/>
    </ligand>
</feature>
<accession>W6RVM0</accession>
<feature type="binding site" evidence="6">
    <location>
        <position position="127"/>
    </location>
    <ligand>
        <name>dimethylallyl diphosphate</name>
        <dbReference type="ChEBI" id="CHEBI:57623"/>
    </ligand>
</feature>
<feature type="domain" description="S1 motif" evidence="7">
    <location>
        <begin position="305"/>
        <end position="374"/>
    </location>
</feature>
<feature type="binding site" evidence="6">
    <location>
        <position position="223"/>
    </location>
    <ligand>
        <name>isopentenyl diphosphate</name>
        <dbReference type="ChEBI" id="CHEBI:128769"/>
    </ligand>
</feature>
<dbReference type="HAMAP" id="MF_00191">
    <property type="entry name" value="IspH"/>
    <property type="match status" value="1"/>
</dbReference>
<feature type="domain" description="S1 motif" evidence="7">
    <location>
        <begin position="567"/>
        <end position="636"/>
    </location>
</feature>
<dbReference type="Gene3D" id="2.40.50.140">
    <property type="entry name" value="Nucleic acid-binding proteins"/>
    <property type="match status" value="4"/>
</dbReference>
<keyword evidence="6 8" id="KW-0560">Oxidoreductase</keyword>
<dbReference type="Proteomes" id="UP000019426">
    <property type="component" value="Chromosome M2/40_rep1"/>
</dbReference>
<dbReference type="NCBIfam" id="NF005208">
    <property type="entry name" value="PRK06676.1"/>
    <property type="match status" value="1"/>
</dbReference>
<keyword evidence="9" id="KW-1185">Reference proteome</keyword>
<evidence type="ECO:0000256" key="6">
    <source>
        <dbReference type="HAMAP-Rule" id="MF_00191"/>
    </source>
</evidence>
<comment type="catalytic activity">
    <reaction evidence="6">
        <text>dimethylallyl diphosphate + 2 oxidized [2Fe-2S]-[ferredoxin] + H2O = (2E)-4-hydroxy-3-methylbut-2-enyl diphosphate + 2 reduced [2Fe-2S]-[ferredoxin] + 2 H(+)</text>
        <dbReference type="Rhea" id="RHEA:24825"/>
        <dbReference type="Rhea" id="RHEA-COMP:10000"/>
        <dbReference type="Rhea" id="RHEA-COMP:10001"/>
        <dbReference type="ChEBI" id="CHEBI:15377"/>
        <dbReference type="ChEBI" id="CHEBI:15378"/>
        <dbReference type="ChEBI" id="CHEBI:33737"/>
        <dbReference type="ChEBI" id="CHEBI:33738"/>
        <dbReference type="ChEBI" id="CHEBI:57623"/>
        <dbReference type="ChEBI" id="CHEBI:128753"/>
        <dbReference type="EC" id="1.17.7.4"/>
    </reaction>
</comment>
<keyword evidence="1 6" id="KW-0004">4Fe-4S</keyword>
<feature type="binding site" evidence="6">
    <location>
        <position position="224"/>
    </location>
    <ligand>
        <name>isopentenyl diphosphate</name>
        <dbReference type="ChEBI" id="CHEBI:128769"/>
    </ligand>
</feature>
<dbReference type="EMBL" id="HG917868">
    <property type="protein sequence ID" value="CDM68378.1"/>
    <property type="molecule type" value="Genomic_DNA"/>
</dbReference>
<evidence type="ECO:0000256" key="2">
    <source>
        <dbReference type="ARBA" id="ARBA00022723"/>
    </source>
</evidence>
<keyword evidence="4 6" id="KW-0411">Iron-sulfur</keyword>
<feature type="binding site" evidence="6">
    <location>
        <position position="42"/>
    </location>
    <ligand>
        <name>(2E)-4-hydroxy-3-methylbut-2-enyl diphosphate</name>
        <dbReference type="ChEBI" id="CHEBI:128753"/>
    </ligand>
</feature>
<feature type="binding site" evidence="6">
    <location>
        <position position="77"/>
    </location>
    <ligand>
        <name>dimethylallyl diphosphate</name>
        <dbReference type="ChEBI" id="CHEBI:57623"/>
    </ligand>
</feature>
<dbReference type="PATRIC" id="fig|1216932.3.peg.1206"/>
<feature type="binding site" evidence="6">
    <location>
        <position position="77"/>
    </location>
    <ligand>
        <name>(2E)-4-hydroxy-3-methylbut-2-enyl diphosphate</name>
        <dbReference type="ChEBI" id="CHEBI:128753"/>
    </ligand>
</feature>
<dbReference type="RefSeq" id="WP_044037401.1">
    <property type="nucleotide sequence ID" value="NZ_HG917868.1"/>
</dbReference>
<feature type="binding site" evidence="6">
    <location>
        <position position="99"/>
    </location>
    <ligand>
        <name>[4Fe-4S] cluster</name>
        <dbReference type="ChEBI" id="CHEBI:49883"/>
    </ligand>
</feature>
<dbReference type="SMART" id="SM00316">
    <property type="entry name" value="S1"/>
    <property type="match status" value="4"/>
</dbReference>
<dbReference type="GO" id="GO:0051539">
    <property type="term" value="F:4 iron, 4 sulfur cluster binding"/>
    <property type="evidence" value="ECO:0007669"/>
    <property type="project" value="UniProtKB-UniRule"/>
</dbReference>
<feature type="binding site" evidence="6">
    <location>
        <position position="127"/>
    </location>
    <ligand>
        <name>(2E)-4-hydroxy-3-methylbut-2-enyl diphosphate</name>
        <dbReference type="ChEBI" id="CHEBI:128753"/>
    </ligand>
</feature>
<comment type="function">
    <text evidence="5">Binds mRNA; thus facilitating recognition of the initiation point. It is needed to translate mRNA with a short Shine-Dalgarno (SD) purine-rich sequence.</text>
</comment>
<dbReference type="InterPro" id="IPR003451">
    <property type="entry name" value="LytB/IspH"/>
</dbReference>
<feature type="binding site" evidence="6">
    <location>
        <position position="224"/>
    </location>
    <ligand>
        <name>(2E)-4-hydroxy-3-methylbut-2-enyl diphosphate</name>
        <dbReference type="ChEBI" id="CHEBI:128753"/>
    </ligand>
</feature>
<dbReference type="CDD" id="cd13944">
    <property type="entry name" value="lytB_ispH"/>
    <property type="match status" value="1"/>
</dbReference>
<keyword evidence="6" id="KW-0414">Isoprene biosynthesis</keyword>
<sequence>MGKKIILAENAGFCFGVQRAVDLSLNNSEDTNNIYTLGPLIHNNDVVKKLRKNNIHEVDVDKISQLTPGTKVILRSHGVEKSVISNLKGKGLDIVDATCPYVTNIHKKVEKYHNNGYAIAIVGDCNHPEVIGINGWCDNSAIITKDGSDFNTMDNFPKKLCIVTQTTNKISNFVKAVEEATKLTKELVVFNTICSATEVRQKNAEELSKRVDIMIVIGGRHSSNTNKLYEICKKNCEHTILIENSSEIPDNIISCNENISIGITAGASTPDWVIKEAINKMNNDNELTMNDVLNQMDSAESIRVGSKVKGKVISINDKEAYLDINNKAEAFLPVTEVSLPENTSLDEYLKTGDEVEVKIIKLKNDDGYVVVSLLELQRELIVKELSDAFQNKTIINVKVVEVVKGGVICLFKNAARVFLPASQIELNHVEDLSIYVGKELEVNVIEYEKKNRLSKIVVSRRVLLEDKKSKEEAKVFETIKVGDIVEGEVKRITDFGAFIEIQGVDGLAHISELSWGKVSKITDVLSIGQKVKVVVLSVDPETKKLSLSIKRTTNDPWLNVEEKYPVGSVVLGKVVRFTSFGAFVELEVGIDGLIHISQISEKRISKPDEVLSLGEEVKAKIIVVDAAKKRIELSIKEVDYML</sequence>
<feature type="binding site" evidence="6">
    <location>
        <position position="42"/>
    </location>
    <ligand>
        <name>dimethylallyl diphosphate</name>
        <dbReference type="ChEBI" id="CHEBI:57623"/>
    </ligand>
</feature>
<dbReference type="Gene3D" id="3.40.1010.20">
    <property type="entry name" value="4-hydroxy-3-methylbut-2-enyl diphosphate reductase, catalytic domain"/>
    <property type="match status" value="2"/>
</dbReference>
<dbReference type="PRINTS" id="PR00681">
    <property type="entry name" value="RIBOSOMALS1"/>
</dbReference>
<dbReference type="Pfam" id="PF00575">
    <property type="entry name" value="S1"/>
    <property type="match status" value="4"/>
</dbReference>
<evidence type="ECO:0000313" key="9">
    <source>
        <dbReference type="Proteomes" id="UP000019426"/>
    </source>
</evidence>
<dbReference type="CDD" id="cd05688">
    <property type="entry name" value="S1_RPS1_repeat_ec3"/>
    <property type="match status" value="1"/>
</dbReference>
<dbReference type="NCBIfam" id="NF002187">
    <property type="entry name" value="PRK01045.1-1"/>
    <property type="match status" value="1"/>
</dbReference>
<reference evidence="8 9" key="1">
    <citation type="submission" date="2013-11" db="EMBL/GenBank/DDBJ databases">
        <title>Complete genome sequence of Clostridum sp. M2/40.</title>
        <authorList>
            <person name="Wibberg D."/>
            <person name="Puehler A."/>
            <person name="Schlueter A."/>
        </authorList>
    </citation>
    <scope>NUCLEOTIDE SEQUENCE [LARGE SCALE GENOMIC DNA]</scope>
    <source>
        <strain evidence="9">M2/40</strain>
    </source>
</reference>
<feature type="domain" description="S1 motif" evidence="7">
    <location>
        <begin position="482"/>
        <end position="550"/>
    </location>
</feature>
<dbReference type="PANTHER" id="PTHR30426">
    <property type="entry name" value="4-HYDROXY-3-METHYLBUT-2-ENYL DIPHOSPHATE REDUCTASE"/>
    <property type="match status" value="1"/>
</dbReference>
<feature type="binding site" evidence="6">
    <location>
        <position position="14"/>
    </location>
    <ligand>
        <name>[4Fe-4S] cluster</name>
        <dbReference type="ChEBI" id="CHEBI:49883"/>
    </ligand>
</feature>
<feature type="binding site" evidence="6">
    <location>
        <position position="223"/>
    </location>
    <ligand>
        <name>(2E)-4-hydroxy-3-methylbut-2-enyl diphosphate</name>
        <dbReference type="ChEBI" id="CHEBI:128753"/>
    </ligand>
</feature>
<dbReference type="HOGENOM" id="CLU_015805_3_1_9"/>
<dbReference type="GO" id="GO:0046872">
    <property type="term" value="F:metal ion binding"/>
    <property type="evidence" value="ECO:0007669"/>
    <property type="project" value="UniProtKB-KW"/>
</dbReference>
<protein>
    <recommendedName>
        <fullName evidence="6">4-hydroxy-3-methylbut-2-enyl diphosphate reductase</fullName>
        <shortName evidence="6">HMBPP reductase</shortName>
        <ecNumber evidence="6">1.17.7.4</ecNumber>
    </recommendedName>
</protein>
<feature type="binding site" evidence="6">
    <location>
        <position position="268"/>
    </location>
    <ligand>
        <name>isopentenyl diphosphate</name>
        <dbReference type="ChEBI" id="CHEBI:128769"/>
    </ligand>
</feature>
<evidence type="ECO:0000259" key="7">
    <source>
        <dbReference type="PROSITE" id="PS50126"/>
    </source>
</evidence>
<dbReference type="SUPFAM" id="SSF50249">
    <property type="entry name" value="Nucleic acid-binding proteins"/>
    <property type="match status" value="4"/>
</dbReference>
<dbReference type="GO" id="GO:0016114">
    <property type="term" value="P:terpenoid biosynthetic process"/>
    <property type="evidence" value="ECO:0007669"/>
    <property type="project" value="UniProtKB-UniRule"/>
</dbReference>
<feature type="active site" description="Proton donor" evidence="6">
    <location>
        <position position="129"/>
    </location>
</feature>
<dbReference type="Gene3D" id="3.40.50.11270">
    <property type="match status" value="1"/>
</dbReference>
<keyword evidence="2 6" id="KW-0479">Metal-binding</keyword>
<dbReference type="GO" id="GO:0019288">
    <property type="term" value="P:isopentenyl diphosphate biosynthetic process, methylerythritol 4-phosphate pathway"/>
    <property type="evidence" value="ECO:0007669"/>
    <property type="project" value="UniProtKB-UniRule"/>
</dbReference>
<feature type="binding site" evidence="6">
    <location>
        <position position="166"/>
    </location>
    <ligand>
        <name>(2E)-4-hydroxy-3-methylbut-2-enyl diphosphate</name>
        <dbReference type="ChEBI" id="CHEBI:128753"/>
    </ligand>
</feature>
<evidence type="ECO:0000256" key="5">
    <source>
        <dbReference type="ARBA" id="ARBA00025604"/>
    </source>
</evidence>
<name>W6RVM0_9CLOT</name>
<dbReference type="InterPro" id="IPR003029">
    <property type="entry name" value="S1_domain"/>
</dbReference>